<dbReference type="Proteomes" id="UP000001963">
    <property type="component" value="Chromosome"/>
</dbReference>
<reference evidence="1 2" key="1">
    <citation type="journal article" date="2007" name="J. Bacteriol.">
        <title>Genome sequence analysis of the emerging human pathogenic acetic acid bacterium Granulibacter bethesdensis.</title>
        <authorList>
            <person name="Greenberg D.E."/>
            <person name="Porcella S.F."/>
            <person name="Zelazny A.M."/>
            <person name="Virtaneva K."/>
            <person name="Sturdevant D.E."/>
            <person name="Kupko J.J.III."/>
            <person name="Barbian K.D."/>
            <person name="Babar A."/>
            <person name="Dorward D.W."/>
            <person name="Holland S.M."/>
        </authorList>
    </citation>
    <scope>NUCLEOTIDE SEQUENCE [LARGE SCALE GENOMIC DNA]</scope>
    <source>
        <strain evidence="2">ATCC BAA-1260 / CGDNIH1</strain>
    </source>
</reference>
<organism evidence="1 2">
    <name type="scientific">Granulibacter bethesdensis (strain ATCC BAA-1260 / CGDNIH1)</name>
    <dbReference type="NCBI Taxonomy" id="391165"/>
    <lineage>
        <taxon>Bacteria</taxon>
        <taxon>Pseudomonadati</taxon>
        <taxon>Pseudomonadota</taxon>
        <taxon>Alphaproteobacteria</taxon>
        <taxon>Acetobacterales</taxon>
        <taxon>Acetobacteraceae</taxon>
        <taxon>Granulibacter</taxon>
    </lineage>
</organism>
<proteinExistence type="predicted"/>
<evidence type="ECO:0000313" key="2">
    <source>
        <dbReference type="Proteomes" id="UP000001963"/>
    </source>
</evidence>
<protein>
    <submittedName>
        <fullName evidence="1">Uncharacterized protein</fullName>
    </submittedName>
</protein>
<keyword evidence="2" id="KW-1185">Reference proteome</keyword>
<gene>
    <name evidence="1" type="ordered locus">GbCGDNIH1_7141</name>
</gene>
<dbReference type="KEGG" id="gbe:GbCGDNIH1_7141"/>
<dbReference type="EMBL" id="CP000394">
    <property type="protein sequence ID" value="ASV62439.1"/>
    <property type="molecule type" value="Genomic_DNA"/>
</dbReference>
<accession>A0A286M340</accession>
<name>A0A286M340_GRABC</name>
<dbReference type="AlphaFoldDB" id="A0A286M340"/>
<evidence type="ECO:0000313" key="1">
    <source>
        <dbReference type="EMBL" id="ASV62439.1"/>
    </source>
</evidence>
<sequence>MLCLQSSPRLKTGFPDTIPADIVSFGMIFYHHFRDDLPSSGGWKT</sequence>